<gene>
    <name evidence="5" type="ORF">SKAU_G00408100</name>
</gene>
<keyword evidence="6" id="KW-1185">Reference proteome</keyword>
<name>A0A9Q1EAG5_SYNKA</name>
<evidence type="ECO:0000256" key="1">
    <source>
        <dbReference type="ARBA" id="ARBA00022729"/>
    </source>
</evidence>
<keyword evidence="1" id="KW-0732">Signal</keyword>
<dbReference type="PROSITE" id="PS51041">
    <property type="entry name" value="EMI"/>
    <property type="match status" value="1"/>
</dbReference>
<protein>
    <recommendedName>
        <fullName evidence="4">EMI domain-containing protein</fullName>
    </recommendedName>
</protein>
<dbReference type="AlphaFoldDB" id="A0A9Q1EAG5"/>
<dbReference type="PANTHER" id="PTHR24052">
    <property type="entry name" value="DELTA-RELATED"/>
    <property type="match status" value="1"/>
</dbReference>
<dbReference type="InterPro" id="IPR011489">
    <property type="entry name" value="EMI_domain"/>
</dbReference>
<proteinExistence type="predicted"/>
<feature type="region of interest" description="Disordered" evidence="3">
    <location>
        <begin position="210"/>
        <end position="238"/>
    </location>
</feature>
<dbReference type="Proteomes" id="UP001152622">
    <property type="component" value="Chromosome 21"/>
</dbReference>
<evidence type="ECO:0000313" key="5">
    <source>
        <dbReference type="EMBL" id="KAJ8335171.1"/>
    </source>
</evidence>
<evidence type="ECO:0000259" key="4">
    <source>
        <dbReference type="PROSITE" id="PS51041"/>
    </source>
</evidence>
<evidence type="ECO:0000256" key="2">
    <source>
        <dbReference type="ARBA" id="ARBA00023157"/>
    </source>
</evidence>
<dbReference type="PANTHER" id="PTHR24052:SF13">
    <property type="entry name" value="MULTIPLE EGF LIKE DOMAINS 11"/>
    <property type="match status" value="1"/>
</dbReference>
<dbReference type="EMBL" id="JAINUF010000021">
    <property type="protein sequence ID" value="KAJ8335171.1"/>
    <property type="molecule type" value="Genomic_DNA"/>
</dbReference>
<dbReference type="GO" id="GO:0016020">
    <property type="term" value="C:membrane"/>
    <property type="evidence" value="ECO:0007669"/>
    <property type="project" value="TreeGrafter"/>
</dbReference>
<dbReference type="Pfam" id="PF07546">
    <property type="entry name" value="EMI"/>
    <property type="match status" value="1"/>
</dbReference>
<feature type="compositionally biased region" description="Basic and acidic residues" evidence="3">
    <location>
        <begin position="226"/>
        <end position="238"/>
    </location>
</feature>
<evidence type="ECO:0000256" key="3">
    <source>
        <dbReference type="SAM" id="MobiDB-lite"/>
    </source>
</evidence>
<reference evidence="5" key="1">
    <citation type="journal article" date="2023" name="Science">
        <title>Genome structures resolve the early diversification of teleost fishes.</title>
        <authorList>
            <person name="Parey E."/>
            <person name="Louis A."/>
            <person name="Montfort J."/>
            <person name="Bouchez O."/>
            <person name="Roques C."/>
            <person name="Iampietro C."/>
            <person name="Lluch J."/>
            <person name="Castinel A."/>
            <person name="Donnadieu C."/>
            <person name="Desvignes T."/>
            <person name="Floi Bucao C."/>
            <person name="Jouanno E."/>
            <person name="Wen M."/>
            <person name="Mejri S."/>
            <person name="Dirks R."/>
            <person name="Jansen H."/>
            <person name="Henkel C."/>
            <person name="Chen W.J."/>
            <person name="Zahm M."/>
            <person name="Cabau C."/>
            <person name="Klopp C."/>
            <person name="Thompson A.W."/>
            <person name="Robinson-Rechavi M."/>
            <person name="Braasch I."/>
            <person name="Lecointre G."/>
            <person name="Bobe J."/>
            <person name="Postlethwait J.H."/>
            <person name="Berthelot C."/>
            <person name="Roest Crollius H."/>
            <person name="Guiguen Y."/>
        </authorList>
    </citation>
    <scope>NUCLEOTIDE SEQUENCE</scope>
    <source>
        <strain evidence="5">WJC10195</strain>
    </source>
</reference>
<keyword evidence="2" id="KW-1015">Disulfide bond</keyword>
<feature type="domain" description="EMI" evidence="4">
    <location>
        <begin position="84"/>
        <end position="186"/>
    </location>
</feature>
<comment type="caution">
    <text evidence="5">The sequence shown here is derived from an EMBL/GenBank/DDBJ whole genome shotgun (WGS) entry which is preliminary data.</text>
</comment>
<sequence>MDALGSRGHRFRAVTELPVPVRVAERCPPSCDIKTSLNRMSFVPPGLRDLHMVPYGWRMSPKCSVALHLLGFLFDLAWTLNPSDPNVCSPMGEVRMTPANASDCYTTSVKESYAHPFDQVYEEPCSDAWSFYKCTRHRITYKTAYRQAVKMDYRRSSLHKGVCSRRCVAPDHCQCEDGWHGEDCSSAALLSLANALSYCEGSLAERHSGGGFVNEISPPTLSSPSTERREEKPENLKV</sequence>
<organism evidence="5 6">
    <name type="scientific">Synaphobranchus kaupii</name>
    <name type="common">Kaup's arrowtooth eel</name>
    <dbReference type="NCBI Taxonomy" id="118154"/>
    <lineage>
        <taxon>Eukaryota</taxon>
        <taxon>Metazoa</taxon>
        <taxon>Chordata</taxon>
        <taxon>Craniata</taxon>
        <taxon>Vertebrata</taxon>
        <taxon>Euteleostomi</taxon>
        <taxon>Actinopterygii</taxon>
        <taxon>Neopterygii</taxon>
        <taxon>Teleostei</taxon>
        <taxon>Anguilliformes</taxon>
        <taxon>Synaphobranchidae</taxon>
        <taxon>Synaphobranchus</taxon>
    </lineage>
</organism>
<dbReference type="InterPro" id="IPR052485">
    <property type="entry name" value="MEGF_diff_regulators"/>
</dbReference>
<evidence type="ECO:0000313" key="6">
    <source>
        <dbReference type="Proteomes" id="UP001152622"/>
    </source>
</evidence>
<accession>A0A9Q1EAG5</accession>